<evidence type="ECO:0008006" key="3">
    <source>
        <dbReference type="Google" id="ProtNLM"/>
    </source>
</evidence>
<protein>
    <recommendedName>
        <fullName evidence="3">Polymerase nucleotidyl transferase domain-containing protein</fullName>
    </recommendedName>
</protein>
<reference evidence="1" key="1">
    <citation type="submission" date="2020-04" db="EMBL/GenBank/DDBJ databases">
        <authorList>
            <person name="Zhang T."/>
        </authorList>
    </citation>
    <scope>NUCLEOTIDE SEQUENCE</scope>
    <source>
        <strain evidence="1">HKST-UBA03</strain>
    </source>
</reference>
<dbReference type="AlphaFoldDB" id="A0A955LL52"/>
<evidence type="ECO:0000313" key="1">
    <source>
        <dbReference type="EMBL" id="MCA9391866.1"/>
    </source>
</evidence>
<organism evidence="1 2">
    <name type="scientific">candidate division WWE3 bacterium</name>
    <dbReference type="NCBI Taxonomy" id="2053526"/>
    <lineage>
        <taxon>Bacteria</taxon>
        <taxon>Katanobacteria</taxon>
    </lineage>
</organism>
<proteinExistence type="predicted"/>
<dbReference type="EMBL" id="JAGQKZ010000008">
    <property type="protein sequence ID" value="MCA9391866.1"/>
    <property type="molecule type" value="Genomic_DNA"/>
</dbReference>
<dbReference type="Proteomes" id="UP000751518">
    <property type="component" value="Unassembled WGS sequence"/>
</dbReference>
<reference evidence="1" key="2">
    <citation type="journal article" date="2021" name="Microbiome">
        <title>Successional dynamics and alternative stable states in a saline activated sludge microbial community over 9 years.</title>
        <authorList>
            <person name="Wang Y."/>
            <person name="Ye J."/>
            <person name="Ju F."/>
            <person name="Liu L."/>
            <person name="Boyd J.A."/>
            <person name="Deng Y."/>
            <person name="Parks D.H."/>
            <person name="Jiang X."/>
            <person name="Yin X."/>
            <person name="Woodcroft B.J."/>
            <person name="Tyson G.W."/>
            <person name="Hugenholtz P."/>
            <person name="Polz M.F."/>
            <person name="Zhang T."/>
        </authorList>
    </citation>
    <scope>NUCLEOTIDE SEQUENCE</scope>
    <source>
        <strain evidence="1">HKST-UBA03</strain>
    </source>
</reference>
<comment type="caution">
    <text evidence="1">The sequence shown here is derived from an EMBL/GenBank/DDBJ whole genome shotgun (WGS) entry which is preliminary data.</text>
</comment>
<gene>
    <name evidence="1" type="ORF">KC614_01510</name>
</gene>
<accession>A0A955LL52</accession>
<sequence>MNNSDLKISIIKTLSYHQVFNYPLTLLELHKYLIKTPASVNDTHDELANMPHVKTNDGRYCISKPEHFTTRRYTYAWNLIQKTQSQISRLTSMVGDILMVAVSGSCGALYPSPNADIDLFIITRQGTLWTTRALTLATLRGLGLHVDLKKDQGKNSGRMCANLFIEDTIYQLEQQQRDLYTAMEIAHLKVIFNKQHTFERFLKANMWISEYLPNFVQISTSDWSLEDIPDDKVGNHAGVLKLGNRLAKNLQQNAYSLRHAQNLDVQNNWQTDHRGIILSKFQELFKKNQNKVG</sequence>
<evidence type="ECO:0000313" key="2">
    <source>
        <dbReference type="Proteomes" id="UP000751518"/>
    </source>
</evidence>
<name>A0A955LL52_UNCKA</name>